<name>A0A2N5HBG4_9BACI</name>
<keyword evidence="6" id="KW-1185">Reference proteome</keyword>
<sequence>MDTTLIERQLREMSDYEKKYSGTLENPKHYSHLEDLELTFSKDIQTPNIVLVEYFFKPEQNVVFLKHRRFINFTEHRHSFIEMNYVFSGTCTQYINGKEVILNEGDLCLLDTNVTHGIESASENDIIINIMIRTSYFDSALLQRLSGNDLLTDFFVNAIYQQKKDSRYIIFPKGPNNRLKEIIFQALGEYLQPQLCSTEALNSYMILMFTELLRIYNSFSKEKEEPTFKKAIISEILSFMEQNFQTMTLEKTAEKFHFHPNHLTRLLKINLGKTFIELSHQLKIKNACTLIENTDLTIDQIANKVGYTNITFFYKSFKKIHGVTPAVYRKKNHESPTL</sequence>
<dbReference type="Gene3D" id="1.10.10.60">
    <property type="entry name" value="Homeodomain-like"/>
    <property type="match status" value="2"/>
</dbReference>
<dbReference type="InterPro" id="IPR020449">
    <property type="entry name" value="Tscrpt_reg_AraC-type_HTH"/>
</dbReference>
<dbReference type="SMART" id="SM00342">
    <property type="entry name" value="HTH_ARAC"/>
    <property type="match status" value="1"/>
</dbReference>
<dbReference type="PROSITE" id="PS01124">
    <property type="entry name" value="HTH_ARAC_FAMILY_2"/>
    <property type="match status" value="1"/>
</dbReference>
<dbReference type="Gene3D" id="2.60.120.10">
    <property type="entry name" value="Jelly Rolls"/>
    <property type="match status" value="1"/>
</dbReference>
<dbReference type="OrthoDB" id="9816335at2"/>
<dbReference type="EMBL" id="PGVE01000064">
    <property type="protein sequence ID" value="PLS02863.1"/>
    <property type="molecule type" value="Genomic_DNA"/>
</dbReference>
<dbReference type="PANTHER" id="PTHR43280">
    <property type="entry name" value="ARAC-FAMILY TRANSCRIPTIONAL REGULATOR"/>
    <property type="match status" value="1"/>
</dbReference>
<dbReference type="PRINTS" id="PR00032">
    <property type="entry name" value="HTHARAC"/>
</dbReference>
<organism evidence="5 6">
    <name type="scientific">Neobacillus cucumis</name>
    <dbReference type="NCBI Taxonomy" id="1740721"/>
    <lineage>
        <taxon>Bacteria</taxon>
        <taxon>Bacillati</taxon>
        <taxon>Bacillota</taxon>
        <taxon>Bacilli</taxon>
        <taxon>Bacillales</taxon>
        <taxon>Bacillaceae</taxon>
        <taxon>Neobacillus</taxon>
    </lineage>
</organism>
<reference evidence="5 6" key="1">
    <citation type="submission" date="2017-11" db="EMBL/GenBank/DDBJ databases">
        <title>Comparitive Functional Genomics of Dry Heat Resistant strains isolated from the Viking Spacecraft.</title>
        <authorList>
            <person name="Seuylemezian A."/>
            <person name="Cooper K."/>
            <person name="Vaishampayan P."/>
        </authorList>
    </citation>
    <scope>NUCLEOTIDE SEQUENCE [LARGE SCALE GENOMIC DNA]</scope>
    <source>
        <strain evidence="5 6">V32-6</strain>
    </source>
</reference>
<dbReference type="InterPro" id="IPR037923">
    <property type="entry name" value="HTH-like"/>
</dbReference>
<dbReference type="GO" id="GO:0043565">
    <property type="term" value="F:sequence-specific DNA binding"/>
    <property type="evidence" value="ECO:0007669"/>
    <property type="project" value="InterPro"/>
</dbReference>
<dbReference type="SUPFAM" id="SSF51215">
    <property type="entry name" value="Regulatory protein AraC"/>
    <property type="match status" value="1"/>
</dbReference>
<evidence type="ECO:0000256" key="1">
    <source>
        <dbReference type="ARBA" id="ARBA00023015"/>
    </source>
</evidence>
<dbReference type="InterPro" id="IPR018060">
    <property type="entry name" value="HTH_AraC"/>
</dbReference>
<dbReference type="GO" id="GO:0003700">
    <property type="term" value="F:DNA-binding transcription factor activity"/>
    <property type="evidence" value="ECO:0007669"/>
    <property type="project" value="InterPro"/>
</dbReference>
<dbReference type="PANTHER" id="PTHR43280:SF28">
    <property type="entry name" value="HTH-TYPE TRANSCRIPTIONAL ACTIVATOR RHAS"/>
    <property type="match status" value="1"/>
</dbReference>
<dbReference type="InterPro" id="IPR018062">
    <property type="entry name" value="HTH_AraC-typ_CS"/>
</dbReference>
<dbReference type="InterPro" id="IPR009057">
    <property type="entry name" value="Homeodomain-like_sf"/>
</dbReference>
<evidence type="ECO:0000313" key="5">
    <source>
        <dbReference type="EMBL" id="PLS02863.1"/>
    </source>
</evidence>
<evidence type="ECO:0000259" key="4">
    <source>
        <dbReference type="PROSITE" id="PS01124"/>
    </source>
</evidence>
<keyword evidence="3" id="KW-0804">Transcription</keyword>
<dbReference type="SUPFAM" id="SSF46689">
    <property type="entry name" value="Homeodomain-like"/>
    <property type="match status" value="1"/>
</dbReference>
<dbReference type="InterPro" id="IPR003313">
    <property type="entry name" value="AraC-bd"/>
</dbReference>
<dbReference type="RefSeq" id="WP_101649061.1">
    <property type="nucleotide sequence ID" value="NZ_PGVE01000064.1"/>
</dbReference>
<comment type="caution">
    <text evidence="5">The sequence shown here is derived from an EMBL/GenBank/DDBJ whole genome shotgun (WGS) entry which is preliminary data.</text>
</comment>
<dbReference type="Pfam" id="PF02311">
    <property type="entry name" value="AraC_binding"/>
    <property type="match status" value="1"/>
</dbReference>
<evidence type="ECO:0000256" key="2">
    <source>
        <dbReference type="ARBA" id="ARBA00023125"/>
    </source>
</evidence>
<dbReference type="PROSITE" id="PS00041">
    <property type="entry name" value="HTH_ARAC_FAMILY_1"/>
    <property type="match status" value="1"/>
</dbReference>
<feature type="domain" description="HTH araC/xylS-type" evidence="4">
    <location>
        <begin position="234"/>
        <end position="331"/>
    </location>
</feature>
<proteinExistence type="predicted"/>
<dbReference type="AlphaFoldDB" id="A0A2N5HBG4"/>
<protein>
    <recommendedName>
        <fullName evidence="4">HTH araC/xylS-type domain-containing protein</fullName>
    </recommendedName>
</protein>
<gene>
    <name evidence="5" type="ORF">CVD27_16880</name>
</gene>
<accession>A0A2N5HBG4</accession>
<keyword evidence="2" id="KW-0238">DNA-binding</keyword>
<keyword evidence="1" id="KW-0805">Transcription regulation</keyword>
<evidence type="ECO:0000256" key="3">
    <source>
        <dbReference type="ARBA" id="ARBA00023163"/>
    </source>
</evidence>
<dbReference type="InterPro" id="IPR014710">
    <property type="entry name" value="RmlC-like_jellyroll"/>
</dbReference>
<dbReference type="Pfam" id="PF12833">
    <property type="entry name" value="HTH_18"/>
    <property type="match status" value="1"/>
</dbReference>
<evidence type="ECO:0000313" key="6">
    <source>
        <dbReference type="Proteomes" id="UP000234950"/>
    </source>
</evidence>
<dbReference type="Proteomes" id="UP000234950">
    <property type="component" value="Unassembled WGS sequence"/>
</dbReference>